<dbReference type="PANTHER" id="PTHR43626:SF4">
    <property type="entry name" value="GCN5-RELATED N-ACETYLTRANSFERASE 2, CHLOROPLASTIC"/>
    <property type="match status" value="1"/>
</dbReference>
<proteinExistence type="predicted"/>
<dbReference type="GO" id="GO:0008080">
    <property type="term" value="F:N-acetyltransferase activity"/>
    <property type="evidence" value="ECO:0007669"/>
    <property type="project" value="InterPro"/>
</dbReference>
<dbReference type="InterPro" id="IPR016181">
    <property type="entry name" value="Acyl_CoA_acyltransferase"/>
</dbReference>
<sequence>MDEPDLSTVNCRFLKAADTNELMALYKDAGWWDQACEQHPQFLSRVVPDSALFVGAFYQKKMIGMGRALSDLVSDAYIQDVVVLQKFRGIGIGRKIIHTLITGLKEHGVDWIGLIGEPGTRKFYESLGFRPMSGHTPYRLKD</sequence>
<dbReference type="Pfam" id="PF00583">
    <property type="entry name" value="Acetyltransf_1"/>
    <property type="match status" value="1"/>
</dbReference>
<dbReference type="SUPFAM" id="SSF55729">
    <property type="entry name" value="Acyl-CoA N-acyltransferases (Nat)"/>
    <property type="match status" value="1"/>
</dbReference>
<dbReference type="EMBL" id="JACCQK010000790">
    <property type="protein sequence ID" value="MBG0780566.1"/>
    <property type="molecule type" value="Genomic_DNA"/>
</dbReference>
<keyword evidence="1" id="KW-0808">Transferase</keyword>
<dbReference type="Proteomes" id="UP000706172">
    <property type="component" value="Unassembled WGS sequence"/>
</dbReference>
<evidence type="ECO:0000313" key="4">
    <source>
        <dbReference type="EMBL" id="MBG0780566.1"/>
    </source>
</evidence>
<name>A0A931CXL1_9BACT</name>
<reference evidence="4" key="1">
    <citation type="submission" date="2020-07" db="EMBL/GenBank/DDBJ databases">
        <title>Severe corrosion of carbon steel in oil field produced water can be linked to methanogenic archaea containing a special type of NiFe hydrogenase.</title>
        <authorList>
            <person name="Lahme S."/>
            <person name="Mand J."/>
            <person name="Longwell J."/>
            <person name="Smith R."/>
            <person name="Enning D."/>
        </authorList>
    </citation>
    <scope>NUCLEOTIDE SEQUENCE</scope>
    <source>
        <strain evidence="4">MIC098Bin6</strain>
    </source>
</reference>
<dbReference type="GO" id="GO:0005737">
    <property type="term" value="C:cytoplasm"/>
    <property type="evidence" value="ECO:0007669"/>
    <property type="project" value="TreeGrafter"/>
</dbReference>
<keyword evidence="2" id="KW-0012">Acyltransferase</keyword>
<dbReference type="Gene3D" id="3.40.630.30">
    <property type="match status" value="1"/>
</dbReference>
<dbReference type="InterPro" id="IPR045039">
    <property type="entry name" value="NSI-like"/>
</dbReference>
<evidence type="ECO:0000256" key="1">
    <source>
        <dbReference type="ARBA" id="ARBA00022679"/>
    </source>
</evidence>
<dbReference type="PROSITE" id="PS51186">
    <property type="entry name" value="GNAT"/>
    <property type="match status" value="1"/>
</dbReference>
<accession>A0A931CXL1</accession>
<protein>
    <submittedName>
        <fullName evidence="4">GNAT family N-acetyltransferase</fullName>
    </submittedName>
</protein>
<evidence type="ECO:0000256" key="2">
    <source>
        <dbReference type="ARBA" id="ARBA00023315"/>
    </source>
</evidence>
<dbReference type="InterPro" id="IPR000182">
    <property type="entry name" value="GNAT_dom"/>
</dbReference>
<feature type="domain" description="N-acetyltransferase" evidence="3">
    <location>
        <begin position="9"/>
        <end position="142"/>
    </location>
</feature>
<dbReference type="CDD" id="cd04301">
    <property type="entry name" value="NAT_SF"/>
    <property type="match status" value="1"/>
</dbReference>
<dbReference type="AlphaFoldDB" id="A0A931CXL1"/>
<gene>
    <name evidence="4" type="ORF">H0S81_11650</name>
</gene>
<organism evidence="4 5">
    <name type="scientific">Desulfotignum balticum</name>
    <dbReference type="NCBI Taxonomy" id="115781"/>
    <lineage>
        <taxon>Bacteria</taxon>
        <taxon>Pseudomonadati</taxon>
        <taxon>Thermodesulfobacteriota</taxon>
        <taxon>Desulfobacteria</taxon>
        <taxon>Desulfobacterales</taxon>
        <taxon>Desulfobacteraceae</taxon>
        <taxon>Desulfotignum</taxon>
    </lineage>
</organism>
<evidence type="ECO:0000313" key="5">
    <source>
        <dbReference type="Proteomes" id="UP000706172"/>
    </source>
</evidence>
<evidence type="ECO:0000259" key="3">
    <source>
        <dbReference type="PROSITE" id="PS51186"/>
    </source>
</evidence>
<comment type="caution">
    <text evidence="4">The sequence shown here is derived from an EMBL/GenBank/DDBJ whole genome shotgun (WGS) entry which is preliminary data.</text>
</comment>
<dbReference type="PANTHER" id="PTHR43626">
    <property type="entry name" value="ACYL-COA N-ACYLTRANSFERASE"/>
    <property type="match status" value="1"/>
</dbReference>